<dbReference type="Proteomes" id="UP001234297">
    <property type="component" value="Chromosome 10"/>
</dbReference>
<accession>A0ACC2KR18</accession>
<dbReference type="EMBL" id="CM056818">
    <property type="protein sequence ID" value="KAJ8623581.1"/>
    <property type="molecule type" value="Genomic_DNA"/>
</dbReference>
<gene>
    <name evidence="1" type="ORF">MRB53_032110</name>
</gene>
<reference evidence="1 2" key="1">
    <citation type="journal article" date="2022" name="Hortic Res">
        <title>A haplotype resolved chromosomal level avocado genome allows analysis of novel avocado genes.</title>
        <authorList>
            <person name="Nath O."/>
            <person name="Fletcher S.J."/>
            <person name="Hayward A."/>
            <person name="Shaw L.M."/>
            <person name="Masouleh A.K."/>
            <person name="Furtado A."/>
            <person name="Henry R.J."/>
            <person name="Mitter N."/>
        </authorList>
    </citation>
    <scope>NUCLEOTIDE SEQUENCE [LARGE SCALE GENOMIC DNA]</scope>
    <source>
        <strain evidence="2">cv. Hass</strain>
    </source>
</reference>
<sequence>MDALASELSFICGENEIHQCSVVLVRACRKVQGFTSWKDSVQVVDFGDSSNMLTTCFHDEILMDSTSKADGNIGPISVRQLTRISAQISFVNERPLYR</sequence>
<organism evidence="1 2">
    <name type="scientific">Persea americana</name>
    <name type="common">Avocado</name>
    <dbReference type="NCBI Taxonomy" id="3435"/>
    <lineage>
        <taxon>Eukaryota</taxon>
        <taxon>Viridiplantae</taxon>
        <taxon>Streptophyta</taxon>
        <taxon>Embryophyta</taxon>
        <taxon>Tracheophyta</taxon>
        <taxon>Spermatophyta</taxon>
        <taxon>Magnoliopsida</taxon>
        <taxon>Magnoliidae</taxon>
        <taxon>Laurales</taxon>
        <taxon>Lauraceae</taxon>
        <taxon>Persea</taxon>
    </lineage>
</organism>
<protein>
    <submittedName>
        <fullName evidence="1">Uncharacterized protein</fullName>
    </submittedName>
</protein>
<evidence type="ECO:0000313" key="1">
    <source>
        <dbReference type="EMBL" id="KAJ8623581.1"/>
    </source>
</evidence>
<evidence type="ECO:0000313" key="2">
    <source>
        <dbReference type="Proteomes" id="UP001234297"/>
    </source>
</evidence>
<proteinExistence type="predicted"/>
<comment type="caution">
    <text evidence="1">The sequence shown here is derived from an EMBL/GenBank/DDBJ whole genome shotgun (WGS) entry which is preliminary data.</text>
</comment>
<keyword evidence="2" id="KW-1185">Reference proteome</keyword>
<name>A0ACC2KR18_PERAE</name>